<dbReference type="AlphaFoldDB" id="A0A1E2UT30"/>
<evidence type="ECO:0000313" key="1">
    <source>
        <dbReference type="EMBL" id="ODB97742.1"/>
    </source>
</evidence>
<sequence length="92" mass="10485">MILTHRIFLPLHIRLPTNVAGNNQQTYLLKNIEVRSLDSVITDRRDQALGGRKCDEGGWCMKPVFNCVTIETEIWSVGIKISGNNARMQEMQ</sequence>
<name>A0A1E2UT30_9GAMM</name>
<proteinExistence type="predicted"/>
<dbReference type="Proteomes" id="UP000094849">
    <property type="component" value="Unassembled WGS sequence"/>
</dbReference>
<reference evidence="1 2" key="1">
    <citation type="submission" date="2016-03" db="EMBL/GenBank/DDBJ databases">
        <title>Chemosynthetic sulphur-oxidizing symbionts of marine invertebrate animals are capable of nitrogen fixation.</title>
        <authorList>
            <person name="Petersen J.M."/>
            <person name="Kemper A."/>
            <person name="Gruber-Vodicka H."/>
            <person name="Cardini U."/>
            <person name="Geest Mvander."/>
            <person name="Kleiner M."/>
            <person name="Bulgheresi S."/>
            <person name="Fussmann M."/>
            <person name="Herbold C."/>
            <person name="Seah B.K.B."/>
            <person name="Antony C.Paul."/>
            <person name="Liu D."/>
            <person name="Belitz A."/>
            <person name="Weber M."/>
        </authorList>
    </citation>
    <scope>NUCLEOTIDE SEQUENCE [LARGE SCALE GENOMIC DNA]</scope>
    <source>
        <strain evidence="1">G_D</strain>
    </source>
</reference>
<organism evidence="1 2">
    <name type="scientific">Candidatus Thiodiazotropha endoloripes</name>
    <dbReference type="NCBI Taxonomy" id="1818881"/>
    <lineage>
        <taxon>Bacteria</taxon>
        <taxon>Pseudomonadati</taxon>
        <taxon>Pseudomonadota</taxon>
        <taxon>Gammaproteobacteria</taxon>
        <taxon>Chromatiales</taxon>
        <taxon>Sedimenticolaceae</taxon>
        <taxon>Candidatus Thiodiazotropha</taxon>
    </lineage>
</organism>
<comment type="caution">
    <text evidence="1">The sequence shown here is derived from an EMBL/GenBank/DDBJ whole genome shotgun (WGS) entry which is preliminary data.</text>
</comment>
<protein>
    <submittedName>
        <fullName evidence="1">Uncharacterized protein</fullName>
    </submittedName>
</protein>
<accession>A0A1E2UT30</accession>
<evidence type="ECO:0000313" key="2">
    <source>
        <dbReference type="Proteomes" id="UP000094849"/>
    </source>
</evidence>
<dbReference type="EMBL" id="LVJZ01000003">
    <property type="protein sequence ID" value="ODB97742.1"/>
    <property type="molecule type" value="Genomic_DNA"/>
</dbReference>
<gene>
    <name evidence="1" type="ORF">A3196_13815</name>
</gene>
<dbReference type="STRING" id="1818881.A3196_13815"/>
<keyword evidence="2" id="KW-1185">Reference proteome</keyword>